<reference evidence="2" key="2">
    <citation type="submission" date="2019-10" db="EMBL/GenBank/DDBJ databases">
        <authorList>
            <consortium name="NCBI Genome Project"/>
        </authorList>
    </citation>
    <scope>NUCLEOTIDE SEQUENCE</scope>
    <source>
        <strain evidence="2">NI907</strain>
    </source>
</reference>
<dbReference type="RefSeq" id="XP_030985724.1">
    <property type="nucleotide sequence ID" value="XM_031122756.1"/>
</dbReference>
<dbReference type="KEGG" id="pgri:PgNI_02696"/>
<dbReference type="Gene3D" id="3.40.50.1000">
    <property type="entry name" value="HAD superfamily/HAD-like"/>
    <property type="match status" value="1"/>
</dbReference>
<sequence length="335" mass="36235">MESGSLQISHNPGPNAVFGKQHLCGNSIKQVAEAYRDSANKPNTYPGLIPLKSMLNDTQEMALANCSGVSANTIPGFYLMESLEADMGEEALWLRPATPTSLMDGLGGAFSPSVQWDTFSQSLYGHPPVPAWSPPIATITGESSFTILPYSNAPTGFDRLAPQYAPFEAVADFKMLVPQYHDQWVLALGCENMIREEAQELGFKKVLLSSDSLKKSPNISPLPEMTASVHDVDSLPRPHDQQSEPVAAVLVFGTPHNWGRDLQVTLDHLFADNFAAPGPANGSSRIENGTCGHSSKLYFKSLSSGRAESESLSPLGVEDFVCALQAILLKRTWQA</sequence>
<name>A0A6P8BF78_PYRGI</name>
<reference evidence="2" key="3">
    <citation type="submission" date="2025-08" db="UniProtKB">
        <authorList>
            <consortium name="RefSeq"/>
        </authorList>
    </citation>
    <scope>IDENTIFICATION</scope>
    <source>
        <strain evidence="2">NI907</strain>
    </source>
</reference>
<keyword evidence="1" id="KW-1185">Reference proteome</keyword>
<dbReference type="AlphaFoldDB" id="A0A6P8BF78"/>
<reference evidence="2" key="1">
    <citation type="journal article" date="2019" name="Mol. Biol. Evol.">
        <title>Blast fungal genomes show frequent chromosomal changes, gene gains and losses, and effector gene turnover.</title>
        <authorList>
            <person name="Gomez Luciano L.B."/>
            <person name="Jason Tsai I."/>
            <person name="Chuma I."/>
            <person name="Tosa Y."/>
            <person name="Chen Y.H."/>
            <person name="Li J.Y."/>
            <person name="Li M.Y."/>
            <person name="Jade Lu M.Y."/>
            <person name="Nakayashiki H."/>
            <person name="Li W.H."/>
        </authorList>
    </citation>
    <scope>NUCLEOTIDE SEQUENCE</scope>
    <source>
        <strain evidence="2">NI907</strain>
    </source>
</reference>
<proteinExistence type="predicted"/>
<accession>A0A6P8BF78</accession>
<dbReference type="GeneID" id="41957667"/>
<evidence type="ECO:0000313" key="2">
    <source>
        <dbReference type="RefSeq" id="XP_030985724.1"/>
    </source>
</evidence>
<gene>
    <name evidence="2" type="ORF">PgNI_02696</name>
</gene>
<organism evidence="1 2">
    <name type="scientific">Pyricularia grisea</name>
    <name type="common">Crabgrass-specific blast fungus</name>
    <name type="synonym">Magnaporthe grisea</name>
    <dbReference type="NCBI Taxonomy" id="148305"/>
    <lineage>
        <taxon>Eukaryota</taxon>
        <taxon>Fungi</taxon>
        <taxon>Dikarya</taxon>
        <taxon>Ascomycota</taxon>
        <taxon>Pezizomycotina</taxon>
        <taxon>Sordariomycetes</taxon>
        <taxon>Sordariomycetidae</taxon>
        <taxon>Magnaporthales</taxon>
        <taxon>Pyriculariaceae</taxon>
        <taxon>Pyricularia</taxon>
    </lineage>
</organism>
<evidence type="ECO:0000313" key="1">
    <source>
        <dbReference type="Proteomes" id="UP000515153"/>
    </source>
</evidence>
<dbReference type="Proteomes" id="UP000515153">
    <property type="component" value="Unplaced"/>
</dbReference>
<dbReference type="InterPro" id="IPR023214">
    <property type="entry name" value="HAD_sf"/>
</dbReference>
<protein>
    <submittedName>
        <fullName evidence="2">Uncharacterized protein</fullName>
    </submittedName>
</protein>